<evidence type="ECO:0000313" key="4">
    <source>
        <dbReference type="Proteomes" id="UP001292094"/>
    </source>
</evidence>
<gene>
    <name evidence="3" type="ORF">Pmani_007085</name>
</gene>
<evidence type="ECO:0000256" key="1">
    <source>
        <dbReference type="SAM" id="Phobius"/>
    </source>
</evidence>
<comment type="caution">
    <text evidence="3">The sequence shown here is derived from an EMBL/GenBank/DDBJ whole genome shotgun (WGS) entry which is preliminary data.</text>
</comment>
<dbReference type="Proteomes" id="UP001292094">
    <property type="component" value="Unassembled WGS sequence"/>
</dbReference>
<dbReference type="PANTHER" id="PTHR46599">
    <property type="entry name" value="PIGGYBAC TRANSPOSABLE ELEMENT-DERIVED PROTEIN 4"/>
    <property type="match status" value="1"/>
</dbReference>
<dbReference type="AlphaFoldDB" id="A0AAE1UL43"/>
<keyword evidence="1" id="KW-1133">Transmembrane helix</keyword>
<reference evidence="3" key="1">
    <citation type="submission" date="2023-11" db="EMBL/GenBank/DDBJ databases">
        <title>Genome assemblies of two species of porcelain crab, Petrolisthes cinctipes and Petrolisthes manimaculis (Anomura: Porcellanidae).</title>
        <authorList>
            <person name="Angst P."/>
        </authorList>
    </citation>
    <scope>NUCLEOTIDE SEQUENCE</scope>
    <source>
        <strain evidence="3">PB745_02</strain>
        <tissue evidence="3">Gill</tissue>
    </source>
</reference>
<dbReference type="Pfam" id="PF13843">
    <property type="entry name" value="DDE_Tnp_1_7"/>
    <property type="match status" value="2"/>
</dbReference>
<feature type="transmembrane region" description="Helical" evidence="1">
    <location>
        <begin position="257"/>
        <end position="276"/>
    </location>
</feature>
<dbReference type="InterPro" id="IPR029526">
    <property type="entry name" value="PGBD"/>
</dbReference>
<feature type="domain" description="PiggyBac transposable element-derived protein" evidence="2">
    <location>
        <begin position="8"/>
        <end position="134"/>
    </location>
</feature>
<dbReference type="EMBL" id="JAWZYT010000533">
    <property type="protein sequence ID" value="KAK4322174.1"/>
    <property type="molecule type" value="Genomic_DNA"/>
</dbReference>
<organism evidence="3 4">
    <name type="scientific">Petrolisthes manimaculis</name>
    <dbReference type="NCBI Taxonomy" id="1843537"/>
    <lineage>
        <taxon>Eukaryota</taxon>
        <taxon>Metazoa</taxon>
        <taxon>Ecdysozoa</taxon>
        <taxon>Arthropoda</taxon>
        <taxon>Crustacea</taxon>
        <taxon>Multicrustacea</taxon>
        <taxon>Malacostraca</taxon>
        <taxon>Eumalacostraca</taxon>
        <taxon>Eucarida</taxon>
        <taxon>Decapoda</taxon>
        <taxon>Pleocyemata</taxon>
        <taxon>Anomura</taxon>
        <taxon>Galatheoidea</taxon>
        <taxon>Porcellanidae</taxon>
        <taxon>Petrolisthes</taxon>
    </lineage>
</organism>
<feature type="domain" description="PiggyBac transposable element-derived protein" evidence="2">
    <location>
        <begin position="135"/>
        <end position="274"/>
    </location>
</feature>
<evidence type="ECO:0000259" key="2">
    <source>
        <dbReference type="Pfam" id="PF13843"/>
    </source>
</evidence>
<evidence type="ECO:0000313" key="3">
    <source>
        <dbReference type="EMBL" id="KAK4322174.1"/>
    </source>
</evidence>
<dbReference type="PANTHER" id="PTHR46599:SF6">
    <property type="entry name" value="DUAL SPECIFICITY PHOSPHATASE 26"/>
    <property type="match status" value="1"/>
</dbReference>
<keyword evidence="1" id="KW-0472">Membrane</keyword>
<sequence length="402" mass="45807">MIEEVREWTNANIRQEAAKYGRVQVTQAPVTLLELKALIGILIFAGSHKDNHMSTREMWRVMSSPVYRAVMSVGRFEFLINCLRFDDPDTRVERRATDKFAPIRKIWDIFSDNCRRMYTPSEHLCVDEQLVAFRADNWFTSVPMVTDLLTNCGLTYVGTIRHNKREIPLQMKEVADRDPGSSAFAFIKDITILSYVSRKASKAKNNVMLLSSMHTQPSIGDSGKPEIIEFYNSTKGGVNTFDQMCGAYSTARKTRRWTLSMFYAMLNAGLINAWIIHGLNKQRTGGHFIQRKAFLQELALDLMKPHAQHRLDESRISQSLRLNICSVFQLPSIGASAGPSGVTTMKDSRFQSVRCKYCEGKLDRKTRYSLYHTGFASIKGFPPGVCWAQVQWTSPEEMKCLL</sequence>
<keyword evidence="1" id="KW-0812">Transmembrane</keyword>
<accession>A0AAE1UL43</accession>
<protein>
    <recommendedName>
        <fullName evidence="2">PiggyBac transposable element-derived protein domain-containing protein</fullName>
    </recommendedName>
</protein>
<keyword evidence="4" id="KW-1185">Reference proteome</keyword>
<proteinExistence type="predicted"/>
<name>A0AAE1UL43_9EUCA</name>